<dbReference type="EMBL" id="AMZH03002825">
    <property type="protein sequence ID" value="RRT74268.1"/>
    <property type="molecule type" value="Genomic_DNA"/>
</dbReference>
<evidence type="ECO:0000313" key="2">
    <source>
        <dbReference type="EMBL" id="RRT74268.1"/>
    </source>
</evidence>
<sequence length="96" mass="11058">MERRKGVQLLVLFRLLSLAACVDRSHFPPSFLFGTSTSSYQVRKVFRLTVTCPLMSSGYPQGSDHNTSVKDLLNDKDRVEYLRSYLSSLYKAMRYI</sequence>
<feature type="signal peptide" evidence="1">
    <location>
        <begin position="1"/>
        <end position="21"/>
    </location>
</feature>
<evidence type="ECO:0000313" key="3">
    <source>
        <dbReference type="Proteomes" id="UP000287651"/>
    </source>
</evidence>
<protein>
    <submittedName>
        <fullName evidence="2">Uncharacterized protein</fullName>
    </submittedName>
</protein>
<gene>
    <name evidence="2" type="ORF">B296_00021530</name>
</gene>
<proteinExistence type="predicted"/>
<organism evidence="2 3">
    <name type="scientific">Ensete ventricosum</name>
    <name type="common">Abyssinian banana</name>
    <name type="synonym">Musa ensete</name>
    <dbReference type="NCBI Taxonomy" id="4639"/>
    <lineage>
        <taxon>Eukaryota</taxon>
        <taxon>Viridiplantae</taxon>
        <taxon>Streptophyta</taxon>
        <taxon>Embryophyta</taxon>
        <taxon>Tracheophyta</taxon>
        <taxon>Spermatophyta</taxon>
        <taxon>Magnoliopsida</taxon>
        <taxon>Liliopsida</taxon>
        <taxon>Zingiberales</taxon>
        <taxon>Musaceae</taxon>
        <taxon>Ensete</taxon>
    </lineage>
</organism>
<feature type="chain" id="PRO_5019562396" evidence="1">
    <location>
        <begin position="22"/>
        <end position="96"/>
    </location>
</feature>
<evidence type="ECO:0000256" key="1">
    <source>
        <dbReference type="SAM" id="SignalP"/>
    </source>
</evidence>
<dbReference type="Proteomes" id="UP000287651">
    <property type="component" value="Unassembled WGS sequence"/>
</dbReference>
<comment type="caution">
    <text evidence="2">The sequence shown here is derived from an EMBL/GenBank/DDBJ whole genome shotgun (WGS) entry which is preliminary data.</text>
</comment>
<dbReference type="AlphaFoldDB" id="A0A427ADE6"/>
<reference evidence="2 3" key="1">
    <citation type="journal article" date="2014" name="Agronomy (Basel)">
        <title>A Draft Genome Sequence for Ensete ventricosum, the Drought-Tolerant Tree Against Hunger.</title>
        <authorList>
            <person name="Harrison J."/>
            <person name="Moore K.A."/>
            <person name="Paszkiewicz K."/>
            <person name="Jones T."/>
            <person name="Grant M."/>
            <person name="Ambacheew D."/>
            <person name="Muzemil S."/>
            <person name="Studholme D.J."/>
        </authorList>
    </citation>
    <scope>NUCLEOTIDE SEQUENCE [LARGE SCALE GENOMIC DNA]</scope>
</reference>
<accession>A0A427ADE6</accession>
<keyword evidence="1" id="KW-0732">Signal</keyword>
<name>A0A427ADE6_ENSVE</name>